<keyword evidence="4" id="KW-1185">Reference proteome</keyword>
<comment type="caution">
    <text evidence="2">The sequence shown here is derived from an EMBL/GenBank/DDBJ whole genome shotgun (WGS) entry which is preliminary data.</text>
</comment>
<sequence>MKTVIFGENNSDTIILLHGGGLSWWGYREAAQILSKQYRVVLPILDGHAGSDKDFTSIEDTATEVITYIDENFGGRVKLLGGLSLGGQVALEMLAQRGDICENAVIESALVIPSKMTAALLPSSLKMSYGLIQKEWFARKQFAALRIPEEFFEDYFRDTKEITLKNMTAFLTANQQYELKSSVKDTSARVYVFAGGKEMKSVKRSAEMINKAVKGSSIEVLDGMYHGEFSMKYAERYADKIIDICGGK</sequence>
<evidence type="ECO:0000313" key="3">
    <source>
        <dbReference type="EMBL" id="EXM38859.1"/>
    </source>
</evidence>
<keyword evidence="2" id="KW-0378">Hydrolase</keyword>
<dbReference type="EMBL" id="JEOB01000003">
    <property type="protein sequence ID" value="EXM38859.1"/>
    <property type="molecule type" value="Genomic_DNA"/>
</dbReference>
<dbReference type="Pfam" id="PF12697">
    <property type="entry name" value="Abhydrolase_6"/>
    <property type="match status" value="1"/>
</dbReference>
<dbReference type="SUPFAM" id="SSF53474">
    <property type="entry name" value="alpha/beta-Hydrolases"/>
    <property type="match status" value="1"/>
</dbReference>
<evidence type="ECO:0000313" key="4">
    <source>
        <dbReference type="Proteomes" id="UP000021369"/>
    </source>
</evidence>
<dbReference type="EMBL" id="JEOB01000004">
    <property type="protein sequence ID" value="EXM38388.1"/>
    <property type="molecule type" value="Genomic_DNA"/>
</dbReference>
<dbReference type="OrthoDB" id="1643507at2"/>
<proteinExistence type="predicted"/>
<dbReference type="InterPro" id="IPR000073">
    <property type="entry name" value="AB_hydrolase_1"/>
</dbReference>
<protein>
    <submittedName>
        <fullName evidence="2">Alpha/beta hydrolase</fullName>
    </submittedName>
</protein>
<evidence type="ECO:0000313" key="2">
    <source>
        <dbReference type="EMBL" id="EXM38388.1"/>
    </source>
</evidence>
<dbReference type="Proteomes" id="UP000021369">
    <property type="component" value="Unassembled WGS sequence"/>
</dbReference>
<dbReference type="AlphaFoldDB" id="A0A011VUW7"/>
<dbReference type="GO" id="GO:0016787">
    <property type="term" value="F:hydrolase activity"/>
    <property type="evidence" value="ECO:0007669"/>
    <property type="project" value="UniProtKB-KW"/>
</dbReference>
<dbReference type="PATRIC" id="fig|1341156.4.peg.2143"/>
<accession>A0A011VUW7</accession>
<organism evidence="2 4">
    <name type="scientific">Ruminococcus albus SY3</name>
    <dbReference type="NCBI Taxonomy" id="1341156"/>
    <lineage>
        <taxon>Bacteria</taxon>
        <taxon>Bacillati</taxon>
        <taxon>Bacillota</taxon>
        <taxon>Clostridia</taxon>
        <taxon>Eubacteriales</taxon>
        <taxon>Oscillospiraceae</taxon>
        <taxon>Ruminococcus</taxon>
    </lineage>
</organism>
<dbReference type="Gene3D" id="3.40.50.1820">
    <property type="entry name" value="alpha/beta hydrolase"/>
    <property type="match status" value="1"/>
</dbReference>
<feature type="domain" description="AB hydrolase-1" evidence="1">
    <location>
        <begin position="14"/>
        <end position="239"/>
    </location>
</feature>
<name>A0A011VUW7_RUMAL</name>
<evidence type="ECO:0000259" key="1">
    <source>
        <dbReference type="Pfam" id="PF12697"/>
    </source>
</evidence>
<dbReference type="RefSeq" id="WP_037288123.1">
    <property type="nucleotide sequence ID" value="NZ_JEOB01000003.1"/>
</dbReference>
<reference evidence="2 4" key="1">
    <citation type="submission" date="2013-06" db="EMBL/GenBank/DDBJ databases">
        <title>Rumen cellulosomics: divergent fiber-degrading strategies revealed by comparative genome-wide analysis of six Ruminococcal strains.</title>
        <authorList>
            <person name="Dassa B."/>
            <person name="Borovok I."/>
            <person name="Lamed R."/>
            <person name="Flint H."/>
            <person name="Yeoman C.J."/>
            <person name="White B."/>
            <person name="Bayer E.A."/>
        </authorList>
    </citation>
    <scope>NUCLEOTIDE SEQUENCE [LARGE SCALE GENOMIC DNA]</scope>
    <source>
        <strain evidence="2 4">SY3</strain>
    </source>
</reference>
<dbReference type="InterPro" id="IPR029058">
    <property type="entry name" value="AB_hydrolase_fold"/>
</dbReference>
<gene>
    <name evidence="3" type="ORF">RASY3_10995</name>
    <name evidence="2" type="ORF">RASY3_19685</name>
</gene>